<evidence type="ECO:0000256" key="1">
    <source>
        <dbReference type="SAM" id="SignalP"/>
    </source>
</evidence>
<keyword evidence="1" id="KW-0732">Signal</keyword>
<dbReference type="VEuPathDB" id="FungiDB:PSTT_08018"/>
<evidence type="ECO:0000313" key="4">
    <source>
        <dbReference type="Proteomes" id="UP000239156"/>
    </source>
</evidence>
<proteinExistence type="predicted"/>
<protein>
    <recommendedName>
        <fullName evidence="2">Protein CPL1-like domain-containing protein</fullName>
    </recommendedName>
</protein>
<dbReference type="Proteomes" id="UP000239156">
    <property type="component" value="Unassembled WGS sequence"/>
</dbReference>
<dbReference type="EMBL" id="PKSL01000071">
    <property type="protein sequence ID" value="POW07813.1"/>
    <property type="molecule type" value="Genomic_DNA"/>
</dbReference>
<dbReference type="Pfam" id="PF21671">
    <property type="entry name" value="CPL1-like"/>
    <property type="match status" value="1"/>
</dbReference>
<name>A0A2S4VE60_9BASI</name>
<feature type="chain" id="PRO_5015757773" description="Protein CPL1-like domain-containing protein" evidence="1">
    <location>
        <begin position="21"/>
        <end position="212"/>
    </location>
</feature>
<feature type="signal peptide" evidence="1">
    <location>
        <begin position="1"/>
        <end position="20"/>
    </location>
</feature>
<organism evidence="3 4">
    <name type="scientific">Puccinia striiformis</name>
    <dbReference type="NCBI Taxonomy" id="27350"/>
    <lineage>
        <taxon>Eukaryota</taxon>
        <taxon>Fungi</taxon>
        <taxon>Dikarya</taxon>
        <taxon>Basidiomycota</taxon>
        <taxon>Pucciniomycotina</taxon>
        <taxon>Pucciniomycetes</taxon>
        <taxon>Pucciniales</taxon>
        <taxon>Pucciniaceae</taxon>
        <taxon>Puccinia</taxon>
    </lineage>
</organism>
<gene>
    <name evidence="3" type="ORF">PSTT_08018</name>
</gene>
<dbReference type="PANTHER" id="PTHR35192:SF2">
    <property type="entry name" value="APPLE DOMAIN-CONTAINING PROTEIN"/>
    <property type="match status" value="1"/>
</dbReference>
<dbReference type="AlphaFoldDB" id="A0A2S4VE60"/>
<dbReference type="VEuPathDB" id="FungiDB:PSHT_06823"/>
<dbReference type="InterPro" id="IPR048661">
    <property type="entry name" value="CPL1-like"/>
</dbReference>
<evidence type="ECO:0000313" key="3">
    <source>
        <dbReference type="EMBL" id="POW07813.1"/>
    </source>
</evidence>
<reference evidence="3" key="1">
    <citation type="submission" date="2017-12" db="EMBL/GenBank/DDBJ databases">
        <title>Gene loss provides genomic basis for host adaptation in cereal stripe rust fungi.</title>
        <authorList>
            <person name="Xia C."/>
        </authorList>
    </citation>
    <scope>NUCLEOTIDE SEQUENCE [LARGE SCALE GENOMIC DNA]</scope>
    <source>
        <strain evidence="3">93-210</strain>
    </source>
</reference>
<evidence type="ECO:0000259" key="2">
    <source>
        <dbReference type="Pfam" id="PF21671"/>
    </source>
</evidence>
<keyword evidence="4" id="KW-1185">Reference proteome</keyword>
<sequence length="212" mass="21964">MNSVSIVVLLASVLSGTVTGSILPGTYSSDSYTAAPTGPHVPHTPVPNAYVPNTPVSTDYFPNAPVPNVYVPNAPGPNVFAPSAPGPDVFAPSTHVPTAYVPTASSAARQKIQSIALDPNSNQAKCPAPLTPCAIPIKNTLLSIVRSQSWECLNLKEELTSCGSCGNDCMALPNVGNVGCQVGACKIFSCANGYTLHQRMDGHSGRMVDVCI</sequence>
<accession>A0A2S4VE60</accession>
<feature type="domain" description="Protein CPL1-like" evidence="2">
    <location>
        <begin position="150"/>
        <end position="199"/>
    </location>
</feature>
<comment type="caution">
    <text evidence="3">The sequence shown here is derived from an EMBL/GenBank/DDBJ whole genome shotgun (WGS) entry which is preliminary data.</text>
</comment>
<dbReference type="PANTHER" id="PTHR35192">
    <property type="entry name" value="PROTEIN, PUTATIVE-RELATED"/>
    <property type="match status" value="1"/>
</dbReference>
<dbReference type="InterPro" id="IPR038955">
    <property type="entry name" value="PriA/CPL1_fungi"/>
</dbReference>